<dbReference type="NCBIfam" id="NF033579">
    <property type="entry name" value="transpos_IS5_2"/>
    <property type="match status" value="1"/>
</dbReference>
<protein>
    <submittedName>
        <fullName evidence="2">IS5 family transposase</fullName>
    </submittedName>
</protein>
<sequence length="150" mass="17308">MSPYKTRYRTTNWPDYNRSLQRRADLTLWLSPDLPWLGNERPGQGGRPTTYRDAAIQAVLTLKVLFGLALRQARGLVCSLLRLLQLDWSVPCYSTVSRRQATLSVRIPVRRSQEPLHLLVDSTGIKVHGEGEWKVKKHGAEYRRVWRKVG</sequence>
<accession>A0ABY0F9A2</accession>
<reference evidence="2 3" key="1">
    <citation type="submission" date="2018-10" db="EMBL/GenBank/DDBJ databases">
        <title>Draft genome of Fastidiocella sp. strain 375T, a bacterium isolated from a karstic cave dripping water.</title>
        <authorList>
            <person name="Coelho C."/>
            <person name="Verissimo A."/>
            <person name="Tiago I."/>
        </authorList>
    </citation>
    <scope>NUCLEOTIDE SEQUENCE [LARGE SCALE GENOMIC DNA]</scope>
    <source>
        <strain evidence="2 3">CAVE-375</strain>
    </source>
</reference>
<gene>
    <name evidence="2" type="ORF">EBB06_13495</name>
</gene>
<dbReference type="InterPro" id="IPR053520">
    <property type="entry name" value="Transposase_Tn903"/>
</dbReference>
<feature type="domain" description="Transposase DDE" evidence="1">
    <location>
        <begin position="21"/>
        <end position="130"/>
    </location>
</feature>
<keyword evidence="3" id="KW-1185">Reference proteome</keyword>
<dbReference type="PANTHER" id="PTHR34631">
    <property type="match status" value="1"/>
</dbReference>
<evidence type="ECO:0000259" key="1">
    <source>
        <dbReference type="Pfam" id="PF13737"/>
    </source>
</evidence>
<dbReference type="Pfam" id="PF13737">
    <property type="entry name" value="DDE_Tnp_1_5"/>
    <property type="match status" value="1"/>
</dbReference>
<dbReference type="InterPro" id="IPR053172">
    <property type="entry name" value="Tn903_transposase"/>
</dbReference>
<comment type="caution">
    <text evidence="2">The sequence shown here is derived from an EMBL/GenBank/DDBJ whole genome shotgun (WGS) entry which is preliminary data.</text>
</comment>
<evidence type="ECO:0000313" key="2">
    <source>
        <dbReference type="EMBL" id="RXZ42059.1"/>
    </source>
</evidence>
<dbReference type="InterPro" id="IPR025668">
    <property type="entry name" value="Tnp_DDE_dom"/>
</dbReference>
<dbReference type="EMBL" id="REGR01000015">
    <property type="protein sequence ID" value="RXZ42059.1"/>
    <property type="molecule type" value="Genomic_DNA"/>
</dbReference>
<organism evidence="2 3">
    <name type="scientific">Crenobacter cavernae</name>
    <dbReference type="NCBI Taxonomy" id="2290923"/>
    <lineage>
        <taxon>Bacteria</taxon>
        <taxon>Pseudomonadati</taxon>
        <taxon>Pseudomonadota</taxon>
        <taxon>Betaproteobacteria</taxon>
        <taxon>Neisseriales</taxon>
        <taxon>Neisseriaceae</taxon>
        <taxon>Crenobacter</taxon>
    </lineage>
</organism>
<dbReference type="PANTHER" id="PTHR34631:SF3">
    <property type="entry name" value="ISSOD12 TRANSPOSASE TNPA_ISSOD12"/>
    <property type="match status" value="1"/>
</dbReference>
<evidence type="ECO:0000313" key="3">
    <source>
        <dbReference type="Proteomes" id="UP000290682"/>
    </source>
</evidence>
<name>A0ABY0F9A2_9NEIS</name>
<proteinExistence type="predicted"/>
<dbReference type="Proteomes" id="UP000290682">
    <property type="component" value="Unassembled WGS sequence"/>
</dbReference>